<keyword evidence="3" id="KW-1185">Reference proteome</keyword>
<name>A0A843YV55_9BURK</name>
<dbReference type="EMBL" id="WINI01000007">
    <property type="protein sequence ID" value="MQR01877.1"/>
    <property type="molecule type" value="Genomic_DNA"/>
</dbReference>
<dbReference type="InterPro" id="IPR038726">
    <property type="entry name" value="PDDEXK_AddAB-type"/>
</dbReference>
<reference evidence="2 3" key="1">
    <citation type="submission" date="2019-10" db="EMBL/GenBank/DDBJ databases">
        <title>Glaciimonas soli sp. nov., a psychrophilic bacterium isolated from the forest soil of a high elevation mountain in Taiwan.</title>
        <authorList>
            <person name="Wang L.-T."/>
            <person name="Shieh W.Y."/>
        </authorList>
    </citation>
    <scope>NUCLEOTIDE SEQUENCE [LARGE SCALE GENOMIC DNA]</scope>
    <source>
        <strain evidence="2 3">GS1</strain>
    </source>
</reference>
<proteinExistence type="predicted"/>
<dbReference type="InterPro" id="IPR027417">
    <property type="entry name" value="P-loop_NTPase"/>
</dbReference>
<dbReference type="SUPFAM" id="SSF52540">
    <property type="entry name" value="P-loop containing nucleoside triphosphate hydrolases"/>
    <property type="match status" value="1"/>
</dbReference>
<dbReference type="AlphaFoldDB" id="A0A843YV55"/>
<dbReference type="Proteomes" id="UP000451565">
    <property type="component" value="Unassembled WGS sequence"/>
</dbReference>
<sequence>MPSNVIHINPSTTFWRDVARALLAACHDEPVGASNSRDCSNWRVIVPTFAHAQQLKAALAAELGGVFIPPRISTLSTWLEILPPLSRTAAVSSSSERLMRLYAELRQHAWLKKLFSARRNTDLLPLAQTLLALSDELTQALLPSLRGANGLDNTEELEQRWQHALEQLSPGARELLSDEAQLVWSVWKSQLDSDDAIAVRFEKLLQLAQYADAPLAWISSVAPEPMEQAFLDAYAQHQTVRQITLDWHSDAFAPAYLSYVKAWPEMIAKEDDYPIVADDLFSIAPSNSLDAPTGIALCSAQSIEDEALQGAQTILNWLQQGKTQLAIVAQDRVVARRMRALLERAQVHVADETGWKLSTTRAASALASWFDVITQRGDTSSLLDLLKSPFVLAELPHKATHVMTIETTLRRANVSSGWSAISDALAARPAEQKIVAMLAQQAALFSGRKTLRAWITATKSLDALGLPVALLADSAGQQIMQMLENITPHVDNTDEDATEFSFAEWRALVNLQLDDTSFITTNNDKRVVMLPLNGARMRNFDAVLLVGADADHLPSQPKETLFFANTVRRELGLITREIRQRQQMRDLMELLAMNKEVVLSWQAHKDGEPNPVSPWLERLELTLAQNGWPELPKHVAAIAERSLPAHMMQMPTPVASILQPERLSSSGYSSFIACPYQFFATRMLGLASLDELSDLPEKRDYGGWLHQILQTYHEHLRDHPVPNLQEPREALLRDISTQHFDKVIAKNPAALGYFVRWQKVIAAYVTWANEREAQGWKFILGEASYEKPLALEHGELMLHGRIDRIDENAEGERSVLDYKTNSVVVLNKKRSDDEDHQLAFYGLLSDVPVVSAHYVALETTKDKCADVEAPDYAHAQLALAQKIKQNMQDIANGAPLPANGATSVCQYCDVRGLCRKGAW</sequence>
<dbReference type="InterPro" id="IPR011604">
    <property type="entry name" value="PDDEXK-like_dom_sf"/>
</dbReference>
<dbReference type="OrthoDB" id="9761147at2"/>
<evidence type="ECO:0000313" key="2">
    <source>
        <dbReference type="EMBL" id="MQR01877.1"/>
    </source>
</evidence>
<organism evidence="2 3">
    <name type="scientific">Glaciimonas soli</name>
    <dbReference type="NCBI Taxonomy" id="2590999"/>
    <lineage>
        <taxon>Bacteria</taxon>
        <taxon>Pseudomonadati</taxon>
        <taxon>Pseudomonadota</taxon>
        <taxon>Betaproteobacteria</taxon>
        <taxon>Burkholderiales</taxon>
        <taxon>Oxalobacteraceae</taxon>
        <taxon>Glaciimonas</taxon>
    </lineage>
</organism>
<evidence type="ECO:0000313" key="3">
    <source>
        <dbReference type="Proteomes" id="UP000451565"/>
    </source>
</evidence>
<accession>A0A843YV55</accession>
<dbReference type="Pfam" id="PF12705">
    <property type="entry name" value="PDDEXK_1"/>
    <property type="match status" value="1"/>
</dbReference>
<gene>
    <name evidence="2" type="ORF">GEV47_14450</name>
</gene>
<protein>
    <submittedName>
        <fullName evidence="2">PD-(D/E)XK nuclease family protein</fullName>
    </submittedName>
</protein>
<comment type="caution">
    <text evidence="2">The sequence shown here is derived from an EMBL/GenBank/DDBJ whole genome shotgun (WGS) entry which is preliminary data.</text>
</comment>
<dbReference type="Gene3D" id="3.90.320.10">
    <property type="match status" value="1"/>
</dbReference>
<dbReference type="RefSeq" id="WP_153235458.1">
    <property type="nucleotide sequence ID" value="NZ_WINI01000007.1"/>
</dbReference>
<dbReference type="Gene3D" id="3.40.50.300">
    <property type="entry name" value="P-loop containing nucleotide triphosphate hydrolases"/>
    <property type="match status" value="1"/>
</dbReference>
<evidence type="ECO:0000259" key="1">
    <source>
        <dbReference type="Pfam" id="PF12705"/>
    </source>
</evidence>
<feature type="domain" description="PD-(D/E)XK endonuclease-like" evidence="1">
    <location>
        <begin position="662"/>
        <end position="915"/>
    </location>
</feature>
<dbReference type="Gene3D" id="1.10.486.10">
    <property type="entry name" value="PCRA, domain 4"/>
    <property type="match status" value="1"/>
</dbReference>